<dbReference type="AlphaFoldDB" id="A0AAD9C6W2"/>
<organism evidence="14 15">
    <name type="scientific">Dissostichus eleginoides</name>
    <name type="common">Patagonian toothfish</name>
    <name type="synonym">Dissostichus amissus</name>
    <dbReference type="NCBI Taxonomy" id="100907"/>
    <lineage>
        <taxon>Eukaryota</taxon>
        <taxon>Metazoa</taxon>
        <taxon>Chordata</taxon>
        <taxon>Craniata</taxon>
        <taxon>Vertebrata</taxon>
        <taxon>Euteleostomi</taxon>
        <taxon>Actinopterygii</taxon>
        <taxon>Neopterygii</taxon>
        <taxon>Teleostei</taxon>
        <taxon>Neoteleostei</taxon>
        <taxon>Acanthomorphata</taxon>
        <taxon>Eupercaria</taxon>
        <taxon>Perciformes</taxon>
        <taxon>Notothenioidei</taxon>
        <taxon>Nototheniidae</taxon>
        <taxon>Dissostichus</taxon>
    </lineage>
</organism>
<dbReference type="EMBL" id="JASDAP010000010">
    <property type="protein sequence ID" value="KAK1895568.1"/>
    <property type="molecule type" value="Genomic_DNA"/>
</dbReference>
<dbReference type="InterPro" id="IPR041263">
    <property type="entry name" value="Gasdermin_PUB"/>
</dbReference>
<evidence type="ECO:0000259" key="12">
    <source>
        <dbReference type="Pfam" id="PF04598"/>
    </source>
</evidence>
<gene>
    <name evidence="14" type="ORF">KUDE01_021019</name>
</gene>
<dbReference type="PANTHER" id="PTHR15207">
    <property type="entry name" value="NONSYNDROMIC HEARING IMPAIRMENT PROTEIN"/>
    <property type="match status" value="1"/>
</dbReference>
<dbReference type="GO" id="GO:0005886">
    <property type="term" value="C:plasma membrane"/>
    <property type="evidence" value="ECO:0007669"/>
    <property type="project" value="UniProtKB-SubCell"/>
</dbReference>
<evidence type="ECO:0000256" key="4">
    <source>
        <dbReference type="ARBA" id="ARBA00022452"/>
    </source>
</evidence>
<keyword evidence="5" id="KW-1003">Cell membrane</keyword>
<evidence type="ECO:0000256" key="1">
    <source>
        <dbReference type="ARBA" id="ARBA00004496"/>
    </source>
</evidence>
<dbReference type="GO" id="GO:0005737">
    <property type="term" value="C:cytoplasm"/>
    <property type="evidence" value="ECO:0007669"/>
    <property type="project" value="UniProtKB-SubCell"/>
</dbReference>
<protein>
    <submittedName>
        <fullName evidence="14">Gasdermin-E</fullName>
    </submittedName>
</protein>
<keyword evidence="7" id="KW-1210">Necrosis</keyword>
<feature type="domain" description="Gasdermin PUB" evidence="13">
    <location>
        <begin position="259"/>
        <end position="427"/>
    </location>
</feature>
<evidence type="ECO:0000256" key="9">
    <source>
        <dbReference type="ARBA" id="ARBA00023136"/>
    </source>
</evidence>
<comment type="subcellular location">
    <subcellularLocation>
        <location evidence="2">Cell membrane</location>
        <topology evidence="2">Multi-pass membrane protein</topology>
    </subcellularLocation>
    <subcellularLocation>
        <location evidence="1">Cytoplasm</location>
    </subcellularLocation>
</comment>
<evidence type="ECO:0000256" key="5">
    <source>
        <dbReference type="ARBA" id="ARBA00022475"/>
    </source>
</evidence>
<evidence type="ECO:0000256" key="7">
    <source>
        <dbReference type="ARBA" id="ARBA00022590"/>
    </source>
</evidence>
<keyword evidence="11" id="KW-0449">Lipoprotein</keyword>
<keyword evidence="9" id="KW-0472">Membrane</keyword>
<evidence type="ECO:0000259" key="13">
    <source>
        <dbReference type="Pfam" id="PF17708"/>
    </source>
</evidence>
<dbReference type="Pfam" id="PF04598">
    <property type="entry name" value="Gasdermin"/>
    <property type="match status" value="1"/>
</dbReference>
<evidence type="ECO:0000256" key="8">
    <source>
        <dbReference type="ARBA" id="ARBA00022692"/>
    </source>
</evidence>
<keyword evidence="6" id="KW-0963">Cytoplasm</keyword>
<keyword evidence="8" id="KW-0812">Transmembrane</keyword>
<keyword evidence="10" id="KW-0564">Palmitate</keyword>
<evidence type="ECO:0000256" key="10">
    <source>
        <dbReference type="ARBA" id="ARBA00023139"/>
    </source>
</evidence>
<proteinExistence type="inferred from homology"/>
<name>A0AAD9C6W2_DISEL</name>
<evidence type="ECO:0000256" key="11">
    <source>
        <dbReference type="ARBA" id="ARBA00023288"/>
    </source>
</evidence>
<evidence type="ECO:0000256" key="3">
    <source>
        <dbReference type="ARBA" id="ARBA00009279"/>
    </source>
</evidence>
<accession>A0AAD9C6W2</accession>
<dbReference type="InterPro" id="IPR040460">
    <property type="entry name" value="Gasdermin_pore"/>
</dbReference>
<sequence>MFASATRNFVEEVDPGGLLIPVSSLNDTIDLLTVVVKHKRFWFWQKPKYNPTDFNLNDILIGDAPIKPGVTESDFITYNGTYGDNMQGSLEISANSAKANTNLNLEGKESSKLQSSFGSLKKEEVDVKKLLCDSKTRVLDMSHSLIQQVKEKQRRVFGIVKERIVTTQPCSVIEEVQQGAQCAGGLSICGPQSLKVSLKENGSLSKDSNINMEIPVHTTIAYALIELEIKQDGRYGLCLMSDTNGGFEADGPGDSYSTHLRQELEELSENFQVLSDLPATTRSTLLLQITKVMSDPGAVSVLQNLLDTVCQDKKPALGDITATEAQKQNIQAILELLEQAGEESPQVLPALYLVTCAIDELTNDCLPFLGMCCSLSLLQSLELLIQCASGKGELPLNSTGLAALTEDNFEKTEHLFAASNVSLKRDGDTVKTEIKHQPGQLPLVLCIAVRGLFSLARCD</sequence>
<keyword evidence="4" id="KW-1134">Transmembrane beta strand</keyword>
<evidence type="ECO:0000313" key="15">
    <source>
        <dbReference type="Proteomes" id="UP001228049"/>
    </source>
</evidence>
<evidence type="ECO:0000256" key="6">
    <source>
        <dbReference type="ARBA" id="ARBA00022490"/>
    </source>
</evidence>
<comment type="similarity">
    <text evidence="3">Belongs to the gasdermin family.</text>
</comment>
<dbReference type="PANTHER" id="PTHR15207:SF3">
    <property type="entry name" value="DEAFNESS, AUTOSOMAL DOMINANT 5-RELATED"/>
    <property type="match status" value="1"/>
</dbReference>
<dbReference type="Pfam" id="PF17708">
    <property type="entry name" value="Gasdermin_C"/>
    <property type="match status" value="1"/>
</dbReference>
<comment type="caution">
    <text evidence="14">The sequence shown here is derived from an EMBL/GenBank/DDBJ whole genome shotgun (WGS) entry which is preliminary data.</text>
</comment>
<dbReference type="InterPro" id="IPR042377">
    <property type="entry name" value="GSDME"/>
</dbReference>
<dbReference type="GO" id="GO:0012501">
    <property type="term" value="P:programmed cell death"/>
    <property type="evidence" value="ECO:0007669"/>
    <property type="project" value="UniProtKB-KW"/>
</dbReference>
<keyword evidence="15" id="KW-1185">Reference proteome</keyword>
<evidence type="ECO:0000256" key="2">
    <source>
        <dbReference type="ARBA" id="ARBA00004651"/>
    </source>
</evidence>
<dbReference type="Proteomes" id="UP001228049">
    <property type="component" value="Unassembled WGS sequence"/>
</dbReference>
<evidence type="ECO:0000313" key="14">
    <source>
        <dbReference type="EMBL" id="KAK1895568.1"/>
    </source>
</evidence>
<reference evidence="14" key="1">
    <citation type="submission" date="2023-04" db="EMBL/GenBank/DDBJ databases">
        <title>Chromosome-level genome of Chaenocephalus aceratus.</title>
        <authorList>
            <person name="Park H."/>
        </authorList>
    </citation>
    <scope>NUCLEOTIDE SEQUENCE</scope>
    <source>
        <strain evidence="14">DE</strain>
        <tissue evidence="14">Muscle</tissue>
    </source>
</reference>
<feature type="domain" description="Gasdermin pore forming" evidence="12">
    <location>
        <begin position="1"/>
        <end position="248"/>
    </location>
</feature>